<dbReference type="AlphaFoldDB" id="A0A1H6CZY7"/>
<name>A0A1H6CZY7_9ACTN</name>
<keyword evidence="5 6" id="KW-0472">Membrane</keyword>
<evidence type="ECO:0000256" key="4">
    <source>
        <dbReference type="ARBA" id="ARBA00022989"/>
    </source>
</evidence>
<keyword evidence="3 6" id="KW-0812">Transmembrane</keyword>
<feature type="transmembrane region" description="Helical" evidence="6">
    <location>
        <begin position="224"/>
        <end position="244"/>
    </location>
</feature>
<evidence type="ECO:0000256" key="2">
    <source>
        <dbReference type="ARBA" id="ARBA00022475"/>
    </source>
</evidence>
<gene>
    <name evidence="7" type="ORF">SAMN04489712_11265</name>
</gene>
<protein>
    <submittedName>
        <fullName evidence="7">Putative membrane protein</fullName>
    </submittedName>
</protein>
<feature type="transmembrane region" description="Helical" evidence="6">
    <location>
        <begin position="46"/>
        <end position="68"/>
    </location>
</feature>
<keyword evidence="2" id="KW-1003">Cell membrane</keyword>
<feature type="transmembrane region" description="Helical" evidence="6">
    <location>
        <begin position="184"/>
        <end position="204"/>
    </location>
</feature>
<evidence type="ECO:0000256" key="3">
    <source>
        <dbReference type="ARBA" id="ARBA00022692"/>
    </source>
</evidence>
<keyword evidence="4 6" id="KW-1133">Transmembrane helix</keyword>
<dbReference type="GO" id="GO:0005886">
    <property type="term" value="C:plasma membrane"/>
    <property type="evidence" value="ECO:0007669"/>
    <property type="project" value="UniProtKB-SubCell"/>
</dbReference>
<comment type="subcellular location">
    <subcellularLocation>
        <location evidence="1">Cell membrane</location>
        <topology evidence="1">Multi-pass membrane protein</topology>
    </subcellularLocation>
</comment>
<keyword evidence="8" id="KW-1185">Reference proteome</keyword>
<evidence type="ECO:0000256" key="5">
    <source>
        <dbReference type="ARBA" id="ARBA00023136"/>
    </source>
</evidence>
<feature type="transmembrane region" description="Helical" evidence="6">
    <location>
        <begin position="154"/>
        <end position="172"/>
    </location>
</feature>
<evidence type="ECO:0000313" key="7">
    <source>
        <dbReference type="EMBL" id="SEG78344.1"/>
    </source>
</evidence>
<feature type="transmembrane region" description="Helical" evidence="6">
    <location>
        <begin position="80"/>
        <end position="101"/>
    </location>
</feature>
<reference evidence="8" key="1">
    <citation type="submission" date="2016-10" db="EMBL/GenBank/DDBJ databases">
        <authorList>
            <person name="Varghese N."/>
            <person name="Submissions S."/>
        </authorList>
    </citation>
    <scope>NUCLEOTIDE SEQUENCE [LARGE SCALE GENOMIC DNA]</scope>
    <source>
        <strain evidence="8">DSM 43163</strain>
    </source>
</reference>
<dbReference type="EMBL" id="FNVO01000012">
    <property type="protein sequence ID" value="SEG78344.1"/>
    <property type="molecule type" value="Genomic_DNA"/>
</dbReference>
<accession>A0A1H6CZY7</accession>
<dbReference type="OrthoDB" id="5024156at2"/>
<evidence type="ECO:0000256" key="6">
    <source>
        <dbReference type="SAM" id="Phobius"/>
    </source>
</evidence>
<feature type="transmembrane region" description="Helical" evidence="6">
    <location>
        <begin position="12"/>
        <end position="34"/>
    </location>
</feature>
<evidence type="ECO:0000313" key="8">
    <source>
        <dbReference type="Proteomes" id="UP000236723"/>
    </source>
</evidence>
<dbReference type="InterPro" id="IPR019108">
    <property type="entry name" value="Caa3_assmbl_CtaG-rel"/>
</dbReference>
<dbReference type="Proteomes" id="UP000236723">
    <property type="component" value="Unassembled WGS sequence"/>
</dbReference>
<dbReference type="Pfam" id="PF09678">
    <property type="entry name" value="Caa3_CtaG"/>
    <property type="match status" value="1"/>
</dbReference>
<organism evidence="7 8">
    <name type="scientific">Thermomonospora echinospora</name>
    <dbReference type="NCBI Taxonomy" id="1992"/>
    <lineage>
        <taxon>Bacteria</taxon>
        <taxon>Bacillati</taxon>
        <taxon>Actinomycetota</taxon>
        <taxon>Actinomycetes</taxon>
        <taxon>Streptosporangiales</taxon>
        <taxon>Thermomonosporaceae</taxon>
        <taxon>Thermomonospora</taxon>
    </lineage>
</organism>
<proteinExistence type="predicted"/>
<feature type="transmembrane region" description="Helical" evidence="6">
    <location>
        <begin position="122"/>
        <end position="142"/>
    </location>
</feature>
<sequence length="267" mass="28276">MTPAHGGHGHGSPLLAVLLPLVAVAVAAAGYVLLAVRDRDWSGRRTVSFLAGCAVLAVGLTPGLSPWAEGDFRGHMLQHLLIGMVAPLGLVLAAPITLVLRSVPPRTGRLIGRALRSRPARVITHPVTALTLNVGSLGVLYFTPLYGVLGTHPLLHLHFLAAGYLFAWVITGPDPAPHRPSVPVRLVVLGVAVTVHAVLSQLMYAGLFVQVPAPADQLRGAGELMYYGGDIAEMLLALSLLATWRPRPARARPATGPRWRLSPRSGR</sequence>
<evidence type="ECO:0000256" key="1">
    <source>
        <dbReference type="ARBA" id="ARBA00004651"/>
    </source>
</evidence>
<dbReference type="RefSeq" id="WP_103940578.1">
    <property type="nucleotide sequence ID" value="NZ_FNVO01000012.1"/>
</dbReference>